<name>A0ABV6MN83_9PSEU</name>
<keyword evidence="1" id="KW-0812">Transmembrane</keyword>
<organism evidence="2 3">
    <name type="scientific">Kutzneria chonburiensis</name>
    <dbReference type="NCBI Taxonomy" id="1483604"/>
    <lineage>
        <taxon>Bacteria</taxon>
        <taxon>Bacillati</taxon>
        <taxon>Actinomycetota</taxon>
        <taxon>Actinomycetes</taxon>
        <taxon>Pseudonocardiales</taxon>
        <taxon>Pseudonocardiaceae</taxon>
        <taxon>Kutzneria</taxon>
    </lineage>
</organism>
<feature type="transmembrane region" description="Helical" evidence="1">
    <location>
        <begin position="155"/>
        <end position="178"/>
    </location>
</feature>
<dbReference type="Proteomes" id="UP001589810">
    <property type="component" value="Unassembled WGS sequence"/>
</dbReference>
<reference evidence="2 3" key="1">
    <citation type="submission" date="2024-09" db="EMBL/GenBank/DDBJ databases">
        <authorList>
            <person name="Sun Q."/>
            <person name="Mori K."/>
        </authorList>
    </citation>
    <scope>NUCLEOTIDE SEQUENCE [LARGE SCALE GENOMIC DNA]</scope>
    <source>
        <strain evidence="2 3">TBRC 1432</strain>
    </source>
</reference>
<evidence type="ECO:0000256" key="1">
    <source>
        <dbReference type="SAM" id="Phobius"/>
    </source>
</evidence>
<accession>A0ABV6MN83</accession>
<feature type="transmembrane region" description="Helical" evidence="1">
    <location>
        <begin position="184"/>
        <end position="202"/>
    </location>
</feature>
<dbReference type="RefSeq" id="WP_379793876.1">
    <property type="nucleotide sequence ID" value="NZ_JBHLUD010000002.1"/>
</dbReference>
<evidence type="ECO:0000313" key="3">
    <source>
        <dbReference type="Proteomes" id="UP001589810"/>
    </source>
</evidence>
<comment type="caution">
    <text evidence="2">The sequence shown here is derived from an EMBL/GenBank/DDBJ whole genome shotgun (WGS) entry which is preliminary data.</text>
</comment>
<keyword evidence="1" id="KW-0472">Membrane</keyword>
<proteinExistence type="predicted"/>
<feature type="transmembrane region" description="Helical" evidence="1">
    <location>
        <begin position="119"/>
        <end position="139"/>
    </location>
</feature>
<evidence type="ECO:0000313" key="2">
    <source>
        <dbReference type="EMBL" id="MFC0541657.1"/>
    </source>
</evidence>
<dbReference type="InterPro" id="IPR018750">
    <property type="entry name" value="DUF2306_membrane"/>
</dbReference>
<keyword evidence="1" id="KW-1133">Transmembrane helix</keyword>
<protein>
    <submittedName>
        <fullName evidence="2">DUF2306 domain-containing protein</fullName>
    </submittedName>
</protein>
<keyword evidence="3" id="KW-1185">Reference proteome</keyword>
<dbReference type="Gene3D" id="1.20.120.1770">
    <property type="match status" value="1"/>
</dbReference>
<dbReference type="EMBL" id="JBHLUD010000002">
    <property type="protein sequence ID" value="MFC0541657.1"/>
    <property type="molecule type" value="Genomic_DNA"/>
</dbReference>
<dbReference type="Pfam" id="PF10067">
    <property type="entry name" value="DUF2306"/>
    <property type="match status" value="1"/>
</dbReference>
<gene>
    <name evidence="2" type="ORF">ACFFH7_09200</name>
</gene>
<sequence length="228" mass="24562">MTSTRRMWLLPTGLVLLSTIPVLAGGLRIGQLGTGAQITADNARFFADPVPVVVHIIGVTVFCVLGAFQFSAGFRARWPRWHRIAGRVVLPCGLAAALSGLWMTVFYPRAANVGDLLTAFRLVFGTAMAVSLVLGFLAVRRRDIAGHRAWMTRGYAIGIGAGTQAVTQLPVVVVFGSVNTLTDALMSLGAWLLNLAIAEWFLRRRPSRRGRAVSRQVLGAAPQARSAR</sequence>
<feature type="transmembrane region" description="Helical" evidence="1">
    <location>
        <begin position="84"/>
        <end position="107"/>
    </location>
</feature>
<feature type="transmembrane region" description="Helical" evidence="1">
    <location>
        <begin position="52"/>
        <end position="72"/>
    </location>
</feature>